<proteinExistence type="predicted"/>
<feature type="domain" description="DNA helicase Pif1-like 2B" evidence="2">
    <location>
        <begin position="1"/>
        <end position="23"/>
    </location>
</feature>
<name>A0A4C1TXC1_EUMVA</name>
<evidence type="ECO:0000313" key="4">
    <source>
        <dbReference type="Proteomes" id="UP000299102"/>
    </source>
</evidence>
<protein>
    <recommendedName>
        <fullName evidence="2">DNA helicase Pif1-like 2B domain-containing protein</fullName>
    </recommendedName>
</protein>
<dbReference type="InterPro" id="IPR027417">
    <property type="entry name" value="P-loop_NTPase"/>
</dbReference>
<dbReference type="STRING" id="151549.A0A4C1TXC1"/>
<keyword evidence="4" id="KW-1185">Reference proteome</keyword>
<sequence>MLIRNLNANQGLINGTRLVVTDLGDYVITAKLIHANKTVLIPRINLTPSDSTVPFQMIRKQFLIKVAFAMTINKSQGQTLQRAALYLPEPVFSHGQVPRPRPTLGPVFDFDLNPAFDSDSGPVLDSVPRPAFNSDSATTHSSDLEEAGRK</sequence>
<evidence type="ECO:0000313" key="3">
    <source>
        <dbReference type="EMBL" id="GBP18689.1"/>
    </source>
</evidence>
<dbReference type="EMBL" id="BGZK01000100">
    <property type="protein sequence ID" value="GBP18689.1"/>
    <property type="molecule type" value="Genomic_DNA"/>
</dbReference>
<dbReference type="PANTHER" id="PTHR23274">
    <property type="entry name" value="DNA HELICASE-RELATED"/>
    <property type="match status" value="1"/>
</dbReference>
<dbReference type="GO" id="GO:0005657">
    <property type="term" value="C:replication fork"/>
    <property type="evidence" value="ECO:0007669"/>
    <property type="project" value="TreeGrafter"/>
</dbReference>
<feature type="region of interest" description="Disordered" evidence="1">
    <location>
        <begin position="119"/>
        <end position="150"/>
    </location>
</feature>
<gene>
    <name evidence="3" type="ORF">EVAR_8514_1</name>
</gene>
<dbReference type="Proteomes" id="UP000299102">
    <property type="component" value="Unassembled WGS sequence"/>
</dbReference>
<comment type="caution">
    <text evidence="3">The sequence shown here is derived from an EMBL/GenBank/DDBJ whole genome shotgun (WGS) entry which is preliminary data.</text>
</comment>
<evidence type="ECO:0000256" key="1">
    <source>
        <dbReference type="SAM" id="MobiDB-lite"/>
    </source>
</evidence>
<dbReference type="Pfam" id="PF21530">
    <property type="entry name" value="Pif1_2B_dom"/>
    <property type="match status" value="1"/>
</dbReference>
<dbReference type="GO" id="GO:0006260">
    <property type="term" value="P:DNA replication"/>
    <property type="evidence" value="ECO:0007669"/>
    <property type="project" value="TreeGrafter"/>
</dbReference>
<reference evidence="3 4" key="1">
    <citation type="journal article" date="2019" name="Commun. Biol.">
        <title>The bagworm genome reveals a unique fibroin gene that provides high tensile strength.</title>
        <authorList>
            <person name="Kono N."/>
            <person name="Nakamura H."/>
            <person name="Ohtoshi R."/>
            <person name="Tomita M."/>
            <person name="Numata K."/>
            <person name="Arakawa K."/>
        </authorList>
    </citation>
    <scope>NUCLEOTIDE SEQUENCE [LARGE SCALE GENOMIC DNA]</scope>
</reference>
<accession>A0A4C1TXC1</accession>
<dbReference type="AlphaFoldDB" id="A0A4C1TXC1"/>
<dbReference type="InterPro" id="IPR049163">
    <property type="entry name" value="Pif1-like_2B_dom"/>
</dbReference>
<evidence type="ECO:0000259" key="2">
    <source>
        <dbReference type="Pfam" id="PF21530"/>
    </source>
</evidence>
<dbReference type="OrthoDB" id="6914457at2759"/>
<dbReference type="PANTHER" id="PTHR23274:SF48">
    <property type="entry name" value="ATP-DEPENDENT DNA HELICASE"/>
    <property type="match status" value="1"/>
</dbReference>
<dbReference type="SUPFAM" id="SSF52540">
    <property type="entry name" value="P-loop containing nucleoside triphosphate hydrolases"/>
    <property type="match status" value="1"/>
</dbReference>
<organism evidence="3 4">
    <name type="scientific">Eumeta variegata</name>
    <name type="common">Bagworm moth</name>
    <name type="synonym">Eumeta japonica</name>
    <dbReference type="NCBI Taxonomy" id="151549"/>
    <lineage>
        <taxon>Eukaryota</taxon>
        <taxon>Metazoa</taxon>
        <taxon>Ecdysozoa</taxon>
        <taxon>Arthropoda</taxon>
        <taxon>Hexapoda</taxon>
        <taxon>Insecta</taxon>
        <taxon>Pterygota</taxon>
        <taxon>Neoptera</taxon>
        <taxon>Endopterygota</taxon>
        <taxon>Lepidoptera</taxon>
        <taxon>Glossata</taxon>
        <taxon>Ditrysia</taxon>
        <taxon>Tineoidea</taxon>
        <taxon>Psychidae</taxon>
        <taxon>Oiketicinae</taxon>
        <taxon>Eumeta</taxon>
    </lineage>
</organism>